<reference evidence="2" key="1">
    <citation type="journal article" date="2023" name="Nat. Commun.">
        <title>Diploid and tetraploid genomes of Acorus and the evolution of monocots.</title>
        <authorList>
            <person name="Ma L."/>
            <person name="Liu K.W."/>
            <person name="Li Z."/>
            <person name="Hsiao Y.Y."/>
            <person name="Qi Y."/>
            <person name="Fu T."/>
            <person name="Tang G.D."/>
            <person name="Zhang D."/>
            <person name="Sun W.H."/>
            <person name="Liu D.K."/>
            <person name="Li Y."/>
            <person name="Chen G.Z."/>
            <person name="Liu X.D."/>
            <person name="Liao X.Y."/>
            <person name="Jiang Y.T."/>
            <person name="Yu X."/>
            <person name="Hao Y."/>
            <person name="Huang J."/>
            <person name="Zhao X.W."/>
            <person name="Ke S."/>
            <person name="Chen Y.Y."/>
            <person name="Wu W.L."/>
            <person name="Hsu J.L."/>
            <person name="Lin Y.F."/>
            <person name="Huang M.D."/>
            <person name="Li C.Y."/>
            <person name="Huang L."/>
            <person name="Wang Z.W."/>
            <person name="Zhao X."/>
            <person name="Zhong W.Y."/>
            <person name="Peng D.H."/>
            <person name="Ahmad S."/>
            <person name="Lan S."/>
            <person name="Zhang J.S."/>
            <person name="Tsai W.C."/>
            <person name="Van de Peer Y."/>
            <person name="Liu Z.J."/>
        </authorList>
    </citation>
    <scope>NUCLEOTIDE SEQUENCE</scope>
    <source>
        <strain evidence="2">CP</strain>
    </source>
</reference>
<dbReference type="AlphaFoldDB" id="A0AAV9CB40"/>
<dbReference type="PANTHER" id="PTHR33625">
    <property type="entry name" value="OS08G0179900 PROTEIN"/>
    <property type="match status" value="1"/>
</dbReference>
<protein>
    <submittedName>
        <fullName evidence="2">Uncharacterized protein</fullName>
    </submittedName>
</protein>
<feature type="compositionally biased region" description="Low complexity" evidence="1">
    <location>
        <begin position="61"/>
        <end position="80"/>
    </location>
</feature>
<evidence type="ECO:0000313" key="2">
    <source>
        <dbReference type="EMBL" id="KAK1286151.1"/>
    </source>
</evidence>
<gene>
    <name evidence="2" type="ORF">QJS10_CPB20g01436</name>
</gene>
<proteinExistence type="predicted"/>
<evidence type="ECO:0000313" key="3">
    <source>
        <dbReference type="Proteomes" id="UP001180020"/>
    </source>
</evidence>
<evidence type="ECO:0000256" key="1">
    <source>
        <dbReference type="SAM" id="MobiDB-lite"/>
    </source>
</evidence>
<reference evidence="2" key="2">
    <citation type="submission" date="2023-06" db="EMBL/GenBank/DDBJ databases">
        <authorList>
            <person name="Ma L."/>
            <person name="Liu K.-W."/>
            <person name="Li Z."/>
            <person name="Hsiao Y.-Y."/>
            <person name="Qi Y."/>
            <person name="Fu T."/>
            <person name="Tang G."/>
            <person name="Zhang D."/>
            <person name="Sun W.-H."/>
            <person name="Liu D.-K."/>
            <person name="Li Y."/>
            <person name="Chen G.-Z."/>
            <person name="Liu X.-D."/>
            <person name="Liao X.-Y."/>
            <person name="Jiang Y.-T."/>
            <person name="Yu X."/>
            <person name="Hao Y."/>
            <person name="Huang J."/>
            <person name="Zhao X.-W."/>
            <person name="Ke S."/>
            <person name="Chen Y.-Y."/>
            <person name="Wu W.-L."/>
            <person name="Hsu J.-L."/>
            <person name="Lin Y.-F."/>
            <person name="Huang M.-D."/>
            <person name="Li C.-Y."/>
            <person name="Huang L."/>
            <person name="Wang Z.-W."/>
            <person name="Zhao X."/>
            <person name="Zhong W.-Y."/>
            <person name="Peng D.-H."/>
            <person name="Ahmad S."/>
            <person name="Lan S."/>
            <person name="Zhang J.-S."/>
            <person name="Tsai W.-C."/>
            <person name="Van De Peer Y."/>
            <person name="Liu Z.-J."/>
        </authorList>
    </citation>
    <scope>NUCLEOTIDE SEQUENCE</scope>
    <source>
        <strain evidence="2">CP</strain>
        <tissue evidence="2">Leaves</tissue>
    </source>
</reference>
<keyword evidence="3" id="KW-1185">Reference proteome</keyword>
<dbReference type="Proteomes" id="UP001180020">
    <property type="component" value="Unassembled WGS sequence"/>
</dbReference>
<sequence>MRRAFGGKGGGGGGGGRNGGGGGGSMLRAVGRAVGASLGGVQEALSATSSVARPSRVLSLSSSSSSSSLSSPTRSNVSVSGLSRTRSWGSSSRVIEGGIEDWEAVEGEEESVGGYYERFVFGQVPMREEVEDAVSSLREIFVPVSFSQAIEASSSESDMEWIEPPMHLYNLKTPETQGLNKVVDAFRLLQTNPSIQRMVVSLSSDKAVWDAVMKNEVVQQFRESFHAVNNEPAQESDEDPDITTKILRWIIDNAKAKVTEFVDKITKLVNDLLHHSETEKHEDQFEDIVRSSLMLSVVVLIIVVVTRFHRSHVMG</sequence>
<dbReference type="PANTHER" id="PTHR33625:SF3">
    <property type="entry name" value="OS04G0550700 PROTEIN"/>
    <property type="match status" value="1"/>
</dbReference>
<accession>A0AAV9CB40</accession>
<feature type="region of interest" description="Disordered" evidence="1">
    <location>
        <begin position="61"/>
        <end position="84"/>
    </location>
</feature>
<feature type="region of interest" description="Disordered" evidence="1">
    <location>
        <begin position="1"/>
        <end position="26"/>
    </location>
</feature>
<feature type="compositionally biased region" description="Gly residues" evidence="1">
    <location>
        <begin position="1"/>
        <end position="25"/>
    </location>
</feature>
<organism evidence="2 3">
    <name type="scientific">Acorus calamus</name>
    <name type="common">Sweet flag</name>
    <dbReference type="NCBI Taxonomy" id="4465"/>
    <lineage>
        <taxon>Eukaryota</taxon>
        <taxon>Viridiplantae</taxon>
        <taxon>Streptophyta</taxon>
        <taxon>Embryophyta</taxon>
        <taxon>Tracheophyta</taxon>
        <taxon>Spermatophyta</taxon>
        <taxon>Magnoliopsida</taxon>
        <taxon>Liliopsida</taxon>
        <taxon>Acoraceae</taxon>
        <taxon>Acorus</taxon>
    </lineage>
</organism>
<dbReference type="EMBL" id="JAUJYO010000020">
    <property type="protein sequence ID" value="KAK1286151.1"/>
    <property type="molecule type" value="Genomic_DNA"/>
</dbReference>
<name>A0AAV9CB40_ACOCL</name>
<comment type="caution">
    <text evidence="2">The sequence shown here is derived from an EMBL/GenBank/DDBJ whole genome shotgun (WGS) entry which is preliminary data.</text>
</comment>